<organism evidence="2 3">
    <name type="scientific">Carex littledalei</name>
    <dbReference type="NCBI Taxonomy" id="544730"/>
    <lineage>
        <taxon>Eukaryota</taxon>
        <taxon>Viridiplantae</taxon>
        <taxon>Streptophyta</taxon>
        <taxon>Embryophyta</taxon>
        <taxon>Tracheophyta</taxon>
        <taxon>Spermatophyta</taxon>
        <taxon>Magnoliopsida</taxon>
        <taxon>Liliopsida</taxon>
        <taxon>Poales</taxon>
        <taxon>Cyperaceae</taxon>
        <taxon>Cyperoideae</taxon>
        <taxon>Cariceae</taxon>
        <taxon>Carex</taxon>
        <taxon>Carex subgen. Euthyceras</taxon>
    </lineage>
</organism>
<sequence length="169" mass="18939">MELRNLLELQLVVDLTSEEHLNGIFSFFHLCPLPCLEKLFIQFPSNLDQQYDISHLEPLDVVFQNLKWIKITNYDGSPHELTLVKYLLEDPSSAAPPAFHHASPSATGGESHDVLLRDLHNFGPAKSVLSVADGAVPQLWPQSDQAREPNSVESKQSVLQVPKKHNVDL</sequence>
<evidence type="ECO:0000313" key="2">
    <source>
        <dbReference type="EMBL" id="KAF3325352.1"/>
    </source>
</evidence>
<dbReference type="EMBL" id="SWLB01000020">
    <property type="protein sequence ID" value="KAF3325352.1"/>
    <property type="molecule type" value="Genomic_DNA"/>
</dbReference>
<evidence type="ECO:0000256" key="1">
    <source>
        <dbReference type="SAM" id="MobiDB-lite"/>
    </source>
</evidence>
<name>A0A833QTH0_9POAL</name>
<keyword evidence="3" id="KW-1185">Reference proteome</keyword>
<dbReference type="AlphaFoldDB" id="A0A833QTH0"/>
<accession>A0A833QTH0</accession>
<protein>
    <submittedName>
        <fullName evidence="2">F-box/LRR-repeat protein 13-like isoform X1</fullName>
    </submittedName>
</protein>
<dbReference type="Proteomes" id="UP000623129">
    <property type="component" value="Unassembled WGS sequence"/>
</dbReference>
<evidence type="ECO:0000313" key="3">
    <source>
        <dbReference type="Proteomes" id="UP000623129"/>
    </source>
</evidence>
<feature type="region of interest" description="Disordered" evidence="1">
    <location>
        <begin position="142"/>
        <end position="169"/>
    </location>
</feature>
<reference evidence="2" key="1">
    <citation type="submission" date="2020-01" db="EMBL/GenBank/DDBJ databases">
        <title>Genome sequence of Kobresia littledalei, the first chromosome-level genome in the family Cyperaceae.</title>
        <authorList>
            <person name="Qu G."/>
        </authorList>
    </citation>
    <scope>NUCLEOTIDE SEQUENCE</scope>
    <source>
        <strain evidence="2">C.B.Clarke</strain>
        <tissue evidence="2">Leaf</tissue>
    </source>
</reference>
<gene>
    <name evidence="2" type="ORF">FCM35_KLT10423</name>
</gene>
<proteinExistence type="predicted"/>
<comment type="caution">
    <text evidence="2">The sequence shown here is derived from an EMBL/GenBank/DDBJ whole genome shotgun (WGS) entry which is preliminary data.</text>
</comment>
<dbReference type="OrthoDB" id="673865at2759"/>